<feature type="transmembrane region" description="Helical" evidence="1">
    <location>
        <begin position="73"/>
        <end position="94"/>
    </location>
</feature>
<organism evidence="2 3">
    <name type="scientific">Trichoderma asperellum (strain ATCC 204424 / CBS 433.97 / NBRC 101777)</name>
    <dbReference type="NCBI Taxonomy" id="1042311"/>
    <lineage>
        <taxon>Eukaryota</taxon>
        <taxon>Fungi</taxon>
        <taxon>Dikarya</taxon>
        <taxon>Ascomycota</taxon>
        <taxon>Pezizomycotina</taxon>
        <taxon>Sordariomycetes</taxon>
        <taxon>Hypocreomycetidae</taxon>
        <taxon>Hypocreales</taxon>
        <taxon>Hypocreaceae</taxon>
        <taxon>Trichoderma</taxon>
    </lineage>
</organism>
<evidence type="ECO:0000313" key="3">
    <source>
        <dbReference type="Proteomes" id="UP000240493"/>
    </source>
</evidence>
<protein>
    <submittedName>
        <fullName evidence="2">Uncharacterized protein</fullName>
    </submittedName>
</protein>
<reference evidence="2 3" key="1">
    <citation type="submission" date="2016-07" db="EMBL/GenBank/DDBJ databases">
        <title>Multiple horizontal gene transfer events from other fungi enriched the ability of initially mycotrophic Trichoderma (Ascomycota) to feed on dead plant biomass.</title>
        <authorList>
            <consortium name="DOE Joint Genome Institute"/>
            <person name="Aerts A."/>
            <person name="Atanasova L."/>
            <person name="Chenthamara K."/>
            <person name="Zhang J."/>
            <person name="Grujic M."/>
            <person name="Henrissat B."/>
            <person name="Kuo A."/>
            <person name="Salamov A."/>
            <person name="Lipzen A."/>
            <person name="Labutti K."/>
            <person name="Barry K."/>
            <person name="Miao Y."/>
            <person name="Rahimi M.J."/>
            <person name="Shen Q."/>
            <person name="Grigoriev I.V."/>
            <person name="Kubicek C.P."/>
            <person name="Druzhinina I.S."/>
        </authorList>
    </citation>
    <scope>NUCLEOTIDE SEQUENCE [LARGE SCALE GENOMIC DNA]</scope>
    <source>
        <strain evidence="2 3">CBS 433.97</strain>
    </source>
</reference>
<dbReference type="Proteomes" id="UP000240493">
    <property type="component" value="Unassembled WGS sequence"/>
</dbReference>
<dbReference type="EMBL" id="KZ679256">
    <property type="protein sequence ID" value="PTB46659.1"/>
    <property type="molecule type" value="Genomic_DNA"/>
</dbReference>
<evidence type="ECO:0000256" key="1">
    <source>
        <dbReference type="SAM" id="Phobius"/>
    </source>
</evidence>
<proteinExistence type="predicted"/>
<accession>A0A2T3ZPC2</accession>
<feature type="transmembrane region" description="Helical" evidence="1">
    <location>
        <begin position="20"/>
        <end position="42"/>
    </location>
</feature>
<gene>
    <name evidence="2" type="ORF">M441DRAFT_221970</name>
</gene>
<keyword evidence="1" id="KW-0812">Transmembrane</keyword>
<sequence>MGLIGLEPGAGRSNSPGGPGWSGFCLVGLLLSVCEALIGLLFGGAATNCCRHGLDWTGSELAWAGRAALGEEAVGRISSACFISFYFLFLTPFYSDCY</sequence>
<dbReference type="AlphaFoldDB" id="A0A2T3ZPC2"/>
<keyword evidence="1" id="KW-0472">Membrane</keyword>
<evidence type="ECO:0000313" key="2">
    <source>
        <dbReference type="EMBL" id="PTB46659.1"/>
    </source>
</evidence>
<name>A0A2T3ZPC2_TRIA4</name>
<keyword evidence="3" id="KW-1185">Reference proteome</keyword>
<keyword evidence="1" id="KW-1133">Transmembrane helix</keyword>